<dbReference type="GO" id="GO:0006952">
    <property type="term" value="P:defense response"/>
    <property type="evidence" value="ECO:0007669"/>
    <property type="project" value="InterPro"/>
</dbReference>
<evidence type="ECO:0000256" key="3">
    <source>
        <dbReference type="SAM" id="MobiDB-lite"/>
    </source>
</evidence>
<dbReference type="InterPro" id="IPR002182">
    <property type="entry name" value="NB-ARC"/>
</dbReference>
<gene>
    <name evidence="6" type="ORF">CRG98_026368</name>
</gene>
<sequence>MADDVQLNTKPYGDAPEDHAKQLGSEEVQQWEDAPKKVAKIKGSYAEFAKDFAGKFSMKLKVKQKYVIGSLARRSDQQDALMNLLDAGSSRDVREKLKKKKVLIVLDNVYNLERVGKLAGVASWFGDGSRIIITSWSKSVPAFQGRRVEILEAELMKFKESLILFSRCAFGKESPPYDFRDVSEKGLLGASLGTCSNRFTASKAPSPWKAKKIFLDIACFFINEEKMKPIYMWQTWGIVADLTVEELIDRSLVNIIDKSKFWMHDQLKDLGRSIVREATLKDPRKPSSRIWMPEDALKVLQDEKFLRILAGKENVNMLRLSSKILEFLGTDQGCLLTKKEPKSFKNLRFLSLQKSKFSGDLQDVLPKLTWLSWHYCPTRSWGNNLCLKNLVVLDLSESDIRDNWTGWRQIGMYKELKFLDLRGCYNLTRTPGLSECTRLERLILRNCISLSIRGLVKLEFLSLHFCKKIEKLPDSIGHLTWLTELDISWSAVVELPGTVGSPNELKVINMKGSATMKLPSSLQSPKKLEMLDAEHCYRLQEIPQAVEELGVKVLKHILRTSHSFLWLTSA</sequence>
<dbReference type="InterPro" id="IPR058192">
    <property type="entry name" value="WHD_ROQ1-like"/>
</dbReference>
<dbReference type="Proteomes" id="UP000233551">
    <property type="component" value="Unassembled WGS sequence"/>
</dbReference>
<dbReference type="InterPro" id="IPR032675">
    <property type="entry name" value="LRR_dom_sf"/>
</dbReference>
<dbReference type="InterPro" id="IPR044974">
    <property type="entry name" value="Disease_R_plants"/>
</dbReference>
<dbReference type="SUPFAM" id="SSF52540">
    <property type="entry name" value="P-loop containing nucleoside triphosphate hydrolases"/>
    <property type="match status" value="1"/>
</dbReference>
<dbReference type="Pfam" id="PF23282">
    <property type="entry name" value="WHD_ROQ1"/>
    <property type="match status" value="1"/>
</dbReference>
<protein>
    <submittedName>
        <fullName evidence="6">Uncharacterized protein</fullName>
    </submittedName>
</protein>
<keyword evidence="2" id="KW-0677">Repeat</keyword>
<comment type="caution">
    <text evidence="6">The sequence shown here is derived from an EMBL/GenBank/DDBJ whole genome shotgun (WGS) entry which is preliminary data.</text>
</comment>
<evidence type="ECO:0000313" key="6">
    <source>
        <dbReference type="EMBL" id="PKI53236.1"/>
    </source>
</evidence>
<evidence type="ECO:0000259" key="4">
    <source>
        <dbReference type="Pfam" id="PF00931"/>
    </source>
</evidence>
<dbReference type="Pfam" id="PF00931">
    <property type="entry name" value="NB-ARC"/>
    <property type="match status" value="1"/>
</dbReference>
<feature type="domain" description="NB-ARC" evidence="4">
    <location>
        <begin position="37"/>
        <end position="173"/>
    </location>
</feature>
<proteinExistence type="predicted"/>
<dbReference type="Gene3D" id="3.40.50.300">
    <property type="entry name" value="P-loop containing nucleotide triphosphate hydrolases"/>
    <property type="match status" value="1"/>
</dbReference>
<evidence type="ECO:0000313" key="7">
    <source>
        <dbReference type="Proteomes" id="UP000233551"/>
    </source>
</evidence>
<evidence type="ECO:0000259" key="5">
    <source>
        <dbReference type="Pfam" id="PF23282"/>
    </source>
</evidence>
<reference evidence="6 7" key="1">
    <citation type="submission" date="2017-11" db="EMBL/GenBank/DDBJ databases">
        <title>De-novo sequencing of pomegranate (Punica granatum L.) genome.</title>
        <authorList>
            <person name="Akparov Z."/>
            <person name="Amiraslanov A."/>
            <person name="Hajiyeva S."/>
            <person name="Abbasov M."/>
            <person name="Kaur K."/>
            <person name="Hamwieh A."/>
            <person name="Solovyev V."/>
            <person name="Salamov A."/>
            <person name="Braich B."/>
            <person name="Kosarev P."/>
            <person name="Mahmoud A."/>
            <person name="Hajiyev E."/>
            <person name="Babayeva S."/>
            <person name="Izzatullayeva V."/>
            <person name="Mammadov A."/>
            <person name="Mammadov A."/>
            <person name="Sharifova S."/>
            <person name="Ojaghi J."/>
            <person name="Eynullazada K."/>
            <person name="Bayramov B."/>
            <person name="Abdulazimova A."/>
            <person name="Shahmuradov I."/>
        </authorList>
    </citation>
    <scope>NUCLEOTIDE SEQUENCE [LARGE SCALE GENOMIC DNA]</scope>
    <source>
        <strain evidence="7">cv. AG2017</strain>
        <tissue evidence="6">Leaf</tissue>
    </source>
</reference>
<dbReference type="AlphaFoldDB" id="A0A2I0JC51"/>
<dbReference type="Gene3D" id="3.80.10.10">
    <property type="entry name" value="Ribonuclease Inhibitor"/>
    <property type="match status" value="2"/>
</dbReference>
<dbReference type="PRINTS" id="PR00364">
    <property type="entry name" value="DISEASERSIST"/>
</dbReference>
<dbReference type="PANTHER" id="PTHR11017">
    <property type="entry name" value="LEUCINE-RICH REPEAT-CONTAINING PROTEIN"/>
    <property type="match status" value="1"/>
</dbReference>
<organism evidence="6 7">
    <name type="scientific">Punica granatum</name>
    <name type="common">Pomegranate</name>
    <dbReference type="NCBI Taxonomy" id="22663"/>
    <lineage>
        <taxon>Eukaryota</taxon>
        <taxon>Viridiplantae</taxon>
        <taxon>Streptophyta</taxon>
        <taxon>Embryophyta</taxon>
        <taxon>Tracheophyta</taxon>
        <taxon>Spermatophyta</taxon>
        <taxon>Magnoliopsida</taxon>
        <taxon>eudicotyledons</taxon>
        <taxon>Gunneridae</taxon>
        <taxon>Pentapetalae</taxon>
        <taxon>rosids</taxon>
        <taxon>malvids</taxon>
        <taxon>Myrtales</taxon>
        <taxon>Lythraceae</taxon>
        <taxon>Punica</taxon>
    </lineage>
</organism>
<keyword evidence="7" id="KW-1185">Reference proteome</keyword>
<dbReference type="SUPFAM" id="SSF52058">
    <property type="entry name" value="L domain-like"/>
    <property type="match status" value="1"/>
</dbReference>
<dbReference type="EMBL" id="PGOL01001870">
    <property type="protein sequence ID" value="PKI53236.1"/>
    <property type="molecule type" value="Genomic_DNA"/>
</dbReference>
<dbReference type="InterPro" id="IPR027417">
    <property type="entry name" value="P-loop_NTPase"/>
</dbReference>
<evidence type="ECO:0000256" key="1">
    <source>
        <dbReference type="ARBA" id="ARBA00022614"/>
    </source>
</evidence>
<keyword evidence="1" id="KW-0433">Leucine-rich repeat</keyword>
<feature type="region of interest" description="Disordered" evidence="3">
    <location>
        <begin position="1"/>
        <end position="29"/>
    </location>
</feature>
<dbReference type="PANTHER" id="PTHR11017:SF570">
    <property type="entry name" value="DISEASE RESISTANCE PROTEIN (TIR-NBS CLASS)-RELATED"/>
    <property type="match status" value="1"/>
</dbReference>
<dbReference type="GO" id="GO:0043531">
    <property type="term" value="F:ADP binding"/>
    <property type="evidence" value="ECO:0007669"/>
    <property type="project" value="InterPro"/>
</dbReference>
<feature type="domain" description="Disease resistance protein Roq1-like winged-helix" evidence="5">
    <location>
        <begin position="209"/>
        <end position="278"/>
    </location>
</feature>
<accession>A0A2I0JC51</accession>
<evidence type="ECO:0000256" key="2">
    <source>
        <dbReference type="ARBA" id="ARBA00022737"/>
    </source>
</evidence>
<dbReference type="STRING" id="22663.A0A2I0JC51"/>
<name>A0A2I0JC51_PUNGR</name>